<dbReference type="AlphaFoldDB" id="A0A5K7YJC9"/>
<accession>A0A5K7YJC9</accession>
<keyword evidence="2" id="KW-1185">Reference proteome</keyword>
<organism evidence="1 2">
    <name type="scientific">Desulfosarcina alkanivorans</name>
    <dbReference type="NCBI Taxonomy" id="571177"/>
    <lineage>
        <taxon>Bacteria</taxon>
        <taxon>Pseudomonadati</taxon>
        <taxon>Thermodesulfobacteriota</taxon>
        <taxon>Desulfobacteria</taxon>
        <taxon>Desulfobacterales</taxon>
        <taxon>Desulfosarcinaceae</taxon>
        <taxon>Desulfosarcina</taxon>
    </lineage>
</organism>
<gene>
    <name evidence="1" type="ORF">DSCA_24450</name>
</gene>
<dbReference type="Proteomes" id="UP000427906">
    <property type="component" value="Chromosome"/>
</dbReference>
<name>A0A5K7YJC9_9BACT</name>
<sequence>MATPGKAAVMHTERTAVHIAARVKAFSSFPAMRIHKDIRHPPAAIDRVSRSRAAYRA</sequence>
<proteinExistence type="predicted"/>
<protein>
    <submittedName>
        <fullName evidence="1">Uncharacterized protein</fullName>
    </submittedName>
</protein>
<evidence type="ECO:0000313" key="2">
    <source>
        <dbReference type="Proteomes" id="UP000427906"/>
    </source>
</evidence>
<evidence type="ECO:0000313" key="1">
    <source>
        <dbReference type="EMBL" id="BBO68515.1"/>
    </source>
</evidence>
<dbReference type="EMBL" id="AP021874">
    <property type="protein sequence ID" value="BBO68515.1"/>
    <property type="molecule type" value="Genomic_DNA"/>
</dbReference>
<reference evidence="1 2" key="1">
    <citation type="submission" date="2019-11" db="EMBL/GenBank/DDBJ databases">
        <title>Comparative genomics of hydrocarbon-degrading Desulfosarcina strains.</title>
        <authorList>
            <person name="Watanabe M."/>
            <person name="Kojima H."/>
            <person name="Fukui M."/>
        </authorList>
    </citation>
    <scope>NUCLEOTIDE SEQUENCE [LARGE SCALE GENOMIC DNA]</scope>
    <source>
        <strain evidence="1 2">PL12</strain>
    </source>
</reference>
<dbReference type="KEGG" id="dalk:DSCA_24450"/>